<organism evidence="3 4">
    <name type="scientific">Dactylonectria macrodidyma</name>
    <dbReference type="NCBI Taxonomy" id="307937"/>
    <lineage>
        <taxon>Eukaryota</taxon>
        <taxon>Fungi</taxon>
        <taxon>Dikarya</taxon>
        <taxon>Ascomycota</taxon>
        <taxon>Pezizomycotina</taxon>
        <taxon>Sordariomycetes</taxon>
        <taxon>Hypocreomycetidae</taxon>
        <taxon>Hypocreales</taxon>
        <taxon>Nectriaceae</taxon>
        <taxon>Dactylonectria</taxon>
    </lineage>
</organism>
<feature type="signal peptide" evidence="2">
    <location>
        <begin position="1"/>
        <end position="16"/>
    </location>
</feature>
<dbReference type="EMBL" id="JAGMUV010000002">
    <property type="protein sequence ID" value="KAH7170104.1"/>
    <property type="molecule type" value="Genomic_DNA"/>
</dbReference>
<accession>A0A9P9JGB7</accession>
<evidence type="ECO:0000256" key="2">
    <source>
        <dbReference type="SAM" id="SignalP"/>
    </source>
</evidence>
<comment type="caution">
    <text evidence="3">The sequence shown here is derived from an EMBL/GenBank/DDBJ whole genome shotgun (WGS) entry which is preliminary data.</text>
</comment>
<evidence type="ECO:0000313" key="3">
    <source>
        <dbReference type="EMBL" id="KAH7170104.1"/>
    </source>
</evidence>
<dbReference type="Proteomes" id="UP000738349">
    <property type="component" value="Unassembled WGS sequence"/>
</dbReference>
<dbReference type="AlphaFoldDB" id="A0A9P9JGB7"/>
<proteinExistence type="predicted"/>
<feature type="region of interest" description="Disordered" evidence="1">
    <location>
        <begin position="43"/>
        <end position="66"/>
    </location>
</feature>
<keyword evidence="2" id="KW-0732">Signal</keyword>
<reference evidence="3" key="1">
    <citation type="journal article" date="2021" name="Nat. Commun.">
        <title>Genetic determinants of endophytism in the Arabidopsis root mycobiome.</title>
        <authorList>
            <person name="Mesny F."/>
            <person name="Miyauchi S."/>
            <person name="Thiergart T."/>
            <person name="Pickel B."/>
            <person name="Atanasova L."/>
            <person name="Karlsson M."/>
            <person name="Huettel B."/>
            <person name="Barry K.W."/>
            <person name="Haridas S."/>
            <person name="Chen C."/>
            <person name="Bauer D."/>
            <person name="Andreopoulos W."/>
            <person name="Pangilinan J."/>
            <person name="LaButti K."/>
            <person name="Riley R."/>
            <person name="Lipzen A."/>
            <person name="Clum A."/>
            <person name="Drula E."/>
            <person name="Henrissat B."/>
            <person name="Kohler A."/>
            <person name="Grigoriev I.V."/>
            <person name="Martin F.M."/>
            <person name="Hacquard S."/>
        </authorList>
    </citation>
    <scope>NUCLEOTIDE SEQUENCE</scope>
    <source>
        <strain evidence="3">MPI-CAGE-AT-0147</strain>
    </source>
</reference>
<evidence type="ECO:0000313" key="4">
    <source>
        <dbReference type="Proteomes" id="UP000738349"/>
    </source>
</evidence>
<name>A0A9P9JGB7_9HYPO</name>
<feature type="chain" id="PRO_5040191716" evidence="2">
    <location>
        <begin position="17"/>
        <end position="162"/>
    </location>
</feature>
<keyword evidence="4" id="KW-1185">Reference proteome</keyword>
<sequence length="162" mass="18514">MAMVVMVLTAFPSTYSTHPLQHNCDPATGWRCSFHRPGIQSLRQERAADPSQPCEALQPRPSTAPLPAAGLPSLEIRYWLPSLENSDWLSSLVPSPTFTFANRIALDRLRLKEAPKLIREPRRREIDCHPCQILFFSFQFQSWLRTHSLIARLLHFLAPATR</sequence>
<protein>
    <submittedName>
        <fullName evidence="3">Uncharacterized protein</fullName>
    </submittedName>
</protein>
<gene>
    <name evidence="3" type="ORF">EDB81DRAFT_152689</name>
</gene>
<evidence type="ECO:0000256" key="1">
    <source>
        <dbReference type="SAM" id="MobiDB-lite"/>
    </source>
</evidence>